<reference evidence="3 4" key="1">
    <citation type="submission" date="2021-11" db="EMBL/GenBank/DDBJ databases">
        <title>Draft genome sequence of Paenibacillus profundus YoMME, a new Gram-positive bacteria with exoelectrogenic properties.</title>
        <authorList>
            <person name="Hubenova Y."/>
            <person name="Hubenova E."/>
            <person name="Manasiev Y."/>
            <person name="Peykov S."/>
            <person name="Mitov M."/>
        </authorList>
    </citation>
    <scope>NUCLEOTIDE SEQUENCE [LARGE SCALE GENOMIC DNA]</scope>
    <source>
        <strain evidence="3 4">YoMME</strain>
    </source>
</reference>
<dbReference type="GO" id="GO:0032259">
    <property type="term" value="P:methylation"/>
    <property type="evidence" value="ECO:0007669"/>
    <property type="project" value="UniProtKB-KW"/>
</dbReference>
<dbReference type="InterPro" id="IPR041698">
    <property type="entry name" value="Methyltransf_25"/>
</dbReference>
<evidence type="ECO:0000256" key="1">
    <source>
        <dbReference type="ARBA" id="ARBA00022679"/>
    </source>
</evidence>
<name>A0ABS8YPB5_9BACL</name>
<dbReference type="GO" id="GO:0008168">
    <property type="term" value="F:methyltransferase activity"/>
    <property type="evidence" value="ECO:0007669"/>
    <property type="project" value="UniProtKB-KW"/>
</dbReference>
<evidence type="ECO:0000313" key="3">
    <source>
        <dbReference type="EMBL" id="MCE5173656.1"/>
    </source>
</evidence>
<dbReference type="Gene3D" id="3.40.50.150">
    <property type="entry name" value="Vaccinia Virus protein VP39"/>
    <property type="match status" value="1"/>
</dbReference>
<gene>
    <name evidence="3" type="ORF">LQV63_30995</name>
</gene>
<dbReference type="PANTHER" id="PTHR43861">
    <property type="entry name" value="TRANS-ACONITATE 2-METHYLTRANSFERASE-RELATED"/>
    <property type="match status" value="1"/>
</dbReference>
<dbReference type="Pfam" id="PF13649">
    <property type="entry name" value="Methyltransf_25"/>
    <property type="match status" value="1"/>
</dbReference>
<dbReference type="PANTHER" id="PTHR43861:SF3">
    <property type="entry name" value="PUTATIVE (AFU_ORTHOLOGUE AFUA_2G14390)-RELATED"/>
    <property type="match status" value="1"/>
</dbReference>
<sequence length="205" mass="23746">MENTWHERFNSEEYMYGEEPNAFIQQQAFRLENCQKVIAFAEGEGRNAVFLAKREHEVTAIDYAESGLQKTKKLAQKYGVDVHTKKVDLLVDRVPHEEYDAAIMVFGHFHRDAQNMILNKMKNAIKPEGIIMLEVYSKDQLHYGTGGPPDLDMLYEPKEILAWCEGYEVIHFFYGEQERVEGKAHTGLAHVIQLVLRHRSATFRS</sequence>
<accession>A0ABS8YPB5</accession>
<evidence type="ECO:0000313" key="4">
    <source>
        <dbReference type="Proteomes" id="UP001199916"/>
    </source>
</evidence>
<dbReference type="CDD" id="cd02440">
    <property type="entry name" value="AdoMet_MTases"/>
    <property type="match status" value="1"/>
</dbReference>
<keyword evidence="1" id="KW-0808">Transferase</keyword>
<dbReference type="RefSeq" id="WP_233699557.1">
    <property type="nucleotide sequence ID" value="NZ_JAJNBZ010000066.1"/>
</dbReference>
<dbReference type="EMBL" id="JAJNBZ010000066">
    <property type="protein sequence ID" value="MCE5173656.1"/>
    <property type="molecule type" value="Genomic_DNA"/>
</dbReference>
<comment type="caution">
    <text evidence="3">The sequence shown here is derived from an EMBL/GenBank/DDBJ whole genome shotgun (WGS) entry which is preliminary data.</text>
</comment>
<keyword evidence="3" id="KW-0489">Methyltransferase</keyword>
<keyword evidence="4" id="KW-1185">Reference proteome</keyword>
<feature type="domain" description="Methyltransferase" evidence="2">
    <location>
        <begin position="39"/>
        <end position="129"/>
    </location>
</feature>
<dbReference type="Proteomes" id="UP001199916">
    <property type="component" value="Unassembled WGS sequence"/>
</dbReference>
<evidence type="ECO:0000259" key="2">
    <source>
        <dbReference type="Pfam" id="PF13649"/>
    </source>
</evidence>
<protein>
    <submittedName>
        <fullName evidence="3">Class I SAM-dependent methyltransferase</fullName>
    </submittedName>
</protein>
<dbReference type="InterPro" id="IPR029063">
    <property type="entry name" value="SAM-dependent_MTases_sf"/>
</dbReference>
<proteinExistence type="predicted"/>
<dbReference type="SUPFAM" id="SSF53335">
    <property type="entry name" value="S-adenosyl-L-methionine-dependent methyltransferases"/>
    <property type="match status" value="1"/>
</dbReference>
<organism evidence="3 4">
    <name type="scientific">Paenibacillus profundus</name>
    <dbReference type="NCBI Taxonomy" id="1173085"/>
    <lineage>
        <taxon>Bacteria</taxon>
        <taxon>Bacillati</taxon>
        <taxon>Bacillota</taxon>
        <taxon>Bacilli</taxon>
        <taxon>Bacillales</taxon>
        <taxon>Paenibacillaceae</taxon>
        <taxon>Paenibacillus</taxon>
    </lineage>
</organism>